<dbReference type="AlphaFoldDB" id="A0A501X2H4"/>
<dbReference type="Proteomes" id="UP000315901">
    <property type="component" value="Unassembled WGS sequence"/>
</dbReference>
<dbReference type="OrthoDB" id="9788155at2"/>
<dbReference type="Gene3D" id="1.10.530.10">
    <property type="match status" value="1"/>
</dbReference>
<sequence length="305" mass="35324">MERKVLWLVSFAVIFILWLKIDPVAEQAKTNTAVEVSTDNVPMDDDNKQSKVTESQSSKQEQEYFESHPITTEKPDFAAITDIKQRKQAFFEFLAPFVEEKNELLLRDRETIKQILANEEPPSREEKRWLKALRELHNLKDVGVYLHEDVAELLTYVDIIPTSMVLAQAANESAWGTSRFAVEGNNYFGQWCFRKGCGLVPSSREEDADHEVRKFNDARESVFAYVDNLNSNPAYRELRQIRAQLRAENKPVTGLELVHGLDHYSQRGQEYIDEIESLIEYNQLWRFNLDHQIAQENTDEAAPSN</sequence>
<dbReference type="PANTHER" id="PTHR40572:SF1">
    <property type="entry name" value="PROTEIN BAX"/>
    <property type="match status" value="1"/>
</dbReference>
<feature type="region of interest" description="Disordered" evidence="1">
    <location>
        <begin position="36"/>
        <end position="67"/>
    </location>
</feature>
<comment type="caution">
    <text evidence="3">The sequence shown here is derived from an EMBL/GenBank/DDBJ whole genome shotgun (WGS) entry which is preliminary data.</text>
</comment>
<protein>
    <submittedName>
        <fullName evidence="3">Flagellar biosynthesis protein FlgJ</fullName>
    </submittedName>
</protein>
<reference evidence="3 4" key="1">
    <citation type="submission" date="2019-06" db="EMBL/GenBank/DDBJ databases">
        <title>A novel bacterium of genus Marinomonas, isolated from coastal sand.</title>
        <authorList>
            <person name="Huang H."/>
            <person name="Mo K."/>
            <person name="Hu Y."/>
        </authorList>
    </citation>
    <scope>NUCLEOTIDE SEQUENCE [LARGE SCALE GENOMIC DNA]</scope>
    <source>
        <strain evidence="3 4">HB171799</strain>
    </source>
</reference>
<organism evidence="3 4">
    <name type="scientific">Maribrevibacterium harenarium</name>
    <dbReference type="NCBI Taxonomy" id="2589817"/>
    <lineage>
        <taxon>Bacteria</taxon>
        <taxon>Pseudomonadati</taxon>
        <taxon>Pseudomonadota</taxon>
        <taxon>Gammaproteobacteria</taxon>
        <taxon>Oceanospirillales</taxon>
        <taxon>Oceanospirillaceae</taxon>
        <taxon>Maribrevibacterium</taxon>
    </lineage>
</organism>
<dbReference type="RefSeq" id="WP_140587235.1">
    <property type="nucleotide sequence ID" value="NZ_VFRR01000004.1"/>
</dbReference>
<evidence type="ECO:0000256" key="1">
    <source>
        <dbReference type="SAM" id="MobiDB-lite"/>
    </source>
</evidence>
<dbReference type="InterPro" id="IPR002901">
    <property type="entry name" value="MGlyc_endo_b_GlcNAc-like_dom"/>
</dbReference>
<dbReference type="InterPro" id="IPR053195">
    <property type="entry name" value="Bax-like"/>
</dbReference>
<evidence type="ECO:0000313" key="4">
    <source>
        <dbReference type="Proteomes" id="UP000315901"/>
    </source>
</evidence>
<evidence type="ECO:0000259" key="2">
    <source>
        <dbReference type="Pfam" id="PF01832"/>
    </source>
</evidence>
<evidence type="ECO:0000313" key="3">
    <source>
        <dbReference type="EMBL" id="TPE54653.1"/>
    </source>
</evidence>
<feature type="domain" description="Mannosyl-glycoprotein endo-beta-N-acetylglucosamidase-like" evidence="2">
    <location>
        <begin position="157"/>
        <end position="283"/>
    </location>
</feature>
<dbReference type="GO" id="GO:0004040">
    <property type="term" value="F:amidase activity"/>
    <property type="evidence" value="ECO:0007669"/>
    <property type="project" value="InterPro"/>
</dbReference>
<dbReference type="Pfam" id="PF01832">
    <property type="entry name" value="Glucosaminidase"/>
    <property type="match status" value="1"/>
</dbReference>
<dbReference type="EMBL" id="VFRR01000004">
    <property type="protein sequence ID" value="TPE54653.1"/>
    <property type="molecule type" value="Genomic_DNA"/>
</dbReference>
<accession>A0A501X2H4</accession>
<dbReference type="PANTHER" id="PTHR40572">
    <property type="entry name" value="PROTEIN BAX"/>
    <property type="match status" value="1"/>
</dbReference>
<proteinExistence type="predicted"/>
<keyword evidence="3" id="KW-0969">Cilium</keyword>
<keyword evidence="3" id="KW-0282">Flagellum</keyword>
<gene>
    <name evidence="3" type="ORF">FJM67_03215</name>
</gene>
<keyword evidence="4" id="KW-1185">Reference proteome</keyword>
<keyword evidence="3" id="KW-0966">Cell projection</keyword>
<name>A0A501X2H4_9GAMM</name>